<keyword evidence="1" id="KW-0732">Signal</keyword>
<dbReference type="Pfam" id="PF26607">
    <property type="entry name" value="DUF8189"/>
    <property type="match status" value="1"/>
</dbReference>
<name>A0A1G6KU71_9PSEU</name>
<dbReference type="AlphaFoldDB" id="A0A1G6KU71"/>
<dbReference type="InterPro" id="IPR058502">
    <property type="entry name" value="PLL-like_beta-prop"/>
</dbReference>
<dbReference type="Gene3D" id="2.120.10.70">
    <property type="entry name" value="Fucose-specific lectin"/>
    <property type="match status" value="1"/>
</dbReference>
<dbReference type="SUPFAM" id="SSF89372">
    <property type="entry name" value="Fucose-specific lectin"/>
    <property type="match status" value="1"/>
</dbReference>
<feature type="domain" description="PLL-like beta propeller" evidence="2">
    <location>
        <begin position="224"/>
        <end position="538"/>
    </location>
</feature>
<dbReference type="Proteomes" id="UP000199501">
    <property type="component" value="Unassembled WGS sequence"/>
</dbReference>
<sequence length="544" mass="57456">MGSTRGALARSGVVGGIAVTITALAASVAMAAPTAPPEDPELAPRSVSARIATLPCDPAGPSTSDAQLAGELNPRLRNTMAGYLDAYRMSCARVVVQAVRDRGLNPKAAAIAISTTIVESTIRNYAEAVDYDSLGLFQQRPSMGWCEPAQCVDPVYATNSFLDGMEREFPGGSWNTESIGRVAGQVQKNLESERYRYEVEAGDAVIIADALWNGSRRGAHPHPSGRVVSARSADGRLEVFAAGADGVSHAWQTAVNGGWSEWEFVGGPRDAQLAITANKDGRLELFALSGNTFDHMWQNAPSAGWSGWANFGGGGYRVAVGNNADGRVEVFASNLNGVFHKWQTGPATWSGWAGTGGPANSRLAMEAAPDGRLEVFALSDTTFGHLFQTAVNGGWSAWEDFGGGGHDLAVSHNADGRLEVFASGPVGVFHRWQPEPTSWSGWEGTAGPANAELTSARTVDARVEVFAINADTAAHIWQTNRNAPYSSWETFGTGGAEIAAGGNADGRVEVFGAGNAGVFHKWQTGFTTWSNWIWLNSTAGPAIR</sequence>
<proteinExistence type="predicted"/>
<evidence type="ECO:0000259" key="2">
    <source>
        <dbReference type="Pfam" id="PF26607"/>
    </source>
</evidence>
<protein>
    <recommendedName>
        <fullName evidence="2">PLL-like beta propeller domain-containing protein</fullName>
    </recommendedName>
</protein>
<evidence type="ECO:0000313" key="4">
    <source>
        <dbReference type="Proteomes" id="UP000199501"/>
    </source>
</evidence>
<dbReference type="EMBL" id="FMZZ01000001">
    <property type="protein sequence ID" value="SDC33916.1"/>
    <property type="molecule type" value="Genomic_DNA"/>
</dbReference>
<feature type="chain" id="PRO_5011506154" description="PLL-like beta propeller domain-containing protein" evidence="1">
    <location>
        <begin position="32"/>
        <end position="544"/>
    </location>
</feature>
<dbReference type="STRING" id="1271860.SAMN05216174_1011073"/>
<reference evidence="4" key="1">
    <citation type="submission" date="2016-10" db="EMBL/GenBank/DDBJ databases">
        <authorList>
            <person name="Varghese N."/>
            <person name="Submissions S."/>
        </authorList>
    </citation>
    <scope>NUCLEOTIDE SEQUENCE [LARGE SCALE GENOMIC DNA]</scope>
    <source>
        <strain evidence="4">IBRC-M 10403</strain>
    </source>
</reference>
<evidence type="ECO:0000256" key="1">
    <source>
        <dbReference type="SAM" id="SignalP"/>
    </source>
</evidence>
<keyword evidence="4" id="KW-1185">Reference proteome</keyword>
<feature type="signal peptide" evidence="1">
    <location>
        <begin position="1"/>
        <end position="31"/>
    </location>
</feature>
<organism evidence="3 4">
    <name type="scientific">Actinokineospora iranica</name>
    <dbReference type="NCBI Taxonomy" id="1271860"/>
    <lineage>
        <taxon>Bacteria</taxon>
        <taxon>Bacillati</taxon>
        <taxon>Actinomycetota</taxon>
        <taxon>Actinomycetes</taxon>
        <taxon>Pseudonocardiales</taxon>
        <taxon>Pseudonocardiaceae</taxon>
        <taxon>Actinokineospora</taxon>
    </lineage>
</organism>
<accession>A0A1G6KU71</accession>
<dbReference type="CDD" id="cd22954">
    <property type="entry name" value="PLL_lectin"/>
    <property type="match status" value="1"/>
</dbReference>
<gene>
    <name evidence="3" type="ORF">SAMN05216174_1011073</name>
</gene>
<evidence type="ECO:0000313" key="3">
    <source>
        <dbReference type="EMBL" id="SDC33916.1"/>
    </source>
</evidence>